<evidence type="ECO:0000313" key="2">
    <source>
        <dbReference type="Proteomes" id="UP000316304"/>
    </source>
</evidence>
<organism evidence="1 2">
    <name type="scientific">Novipirellula galeiformis</name>
    <dbReference type="NCBI Taxonomy" id="2528004"/>
    <lineage>
        <taxon>Bacteria</taxon>
        <taxon>Pseudomonadati</taxon>
        <taxon>Planctomycetota</taxon>
        <taxon>Planctomycetia</taxon>
        <taxon>Pirellulales</taxon>
        <taxon>Pirellulaceae</taxon>
        <taxon>Novipirellula</taxon>
    </lineage>
</organism>
<protein>
    <submittedName>
        <fullName evidence="1">Uncharacterized protein</fullName>
    </submittedName>
</protein>
<accession>A0A5C6C023</accession>
<dbReference type="AlphaFoldDB" id="A0A5C6C023"/>
<evidence type="ECO:0000313" key="1">
    <source>
        <dbReference type="EMBL" id="TWU17307.1"/>
    </source>
</evidence>
<dbReference type="EMBL" id="SJPT01000013">
    <property type="protein sequence ID" value="TWU17307.1"/>
    <property type="molecule type" value="Genomic_DNA"/>
</dbReference>
<dbReference type="Proteomes" id="UP000316304">
    <property type="component" value="Unassembled WGS sequence"/>
</dbReference>
<keyword evidence="2" id="KW-1185">Reference proteome</keyword>
<gene>
    <name evidence="1" type="ORF">Pla52o_53130</name>
</gene>
<proteinExistence type="predicted"/>
<name>A0A5C6C023_9BACT</name>
<comment type="caution">
    <text evidence="1">The sequence shown here is derived from an EMBL/GenBank/DDBJ whole genome shotgun (WGS) entry which is preliminary data.</text>
</comment>
<sequence length="82" mass="8606">MGLILHVGTMRKLPRRNDVSQRKIIRAHGLGCSTGAASVLYRLLFLAPTVGEPVKPEAAFAPHATTSGQNALIELAASGGRS</sequence>
<reference evidence="1 2" key="1">
    <citation type="submission" date="2019-02" db="EMBL/GenBank/DDBJ databases">
        <title>Deep-cultivation of Planctomycetes and their phenomic and genomic characterization uncovers novel biology.</title>
        <authorList>
            <person name="Wiegand S."/>
            <person name="Jogler M."/>
            <person name="Boedeker C."/>
            <person name="Pinto D."/>
            <person name="Vollmers J."/>
            <person name="Rivas-Marin E."/>
            <person name="Kohn T."/>
            <person name="Peeters S.H."/>
            <person name="Heuer A."/>
            <person name="Rast P."/>
            <person name="Oberbeckmann S."/>
            <person name="Bunk B."/>
            <person name="Jeske O."/>
            <person name="Meyerdierks A."/>
            <person name="Storesund J.E."/>
            <person name="Kallscheuer N."/>
            <person name="Luecker S."/>
            <person name="Lage O.M."/>
            <person name="Pohl T."/>
            <person name="Merkel B.J."/>
            <person name="Hornburger P."/>
            <person name="Mueller R.-W."/>
            <person name="Bruemmer F."/>
            <person name="Labrenz M."/>
            <person name="Spormann A.M."/>
            <person name="Op Den Camp H."/>
            <person name="Overmann J."/>
            <person name="Amann R."/>
            <person name="Jetten M.S.M."/>
            <person name="Mascher T."/>
            <person name="Medema M.H."/>
            <person name="Devos D.P."/>
            <person name="Kaster A.-K."/>
            <person name="Ovreas L."/>
            <person name="Rohde M."/>
            <person name="Galperin M.Y."/>
            <person name="Jogler C."/>
        </authorList>
    </citation>
    <scope>NUCLEOTIDE SEQUENCE [LARGE SCALE GENOMIC DNA]</scope>
    <source>
        <strain evidence="1 2">Pla52o</strain>
    </source>
</reference>